<dbReference type="PANTHER" id="PTHR39683:SF4">
    <property type="entry name" value="COENZYME Q-BINDING PROTEIN COQ10 START DOMAIN-CONTAINING PROTEIN"/>
    <property type="match status" value="1"/>
</dbReference>
<gene>
    <name evidence="1" type="ORF">SAMN04489726_1291</name>
</gene>
<dbReference type="InterPro" id="IPR019587">
    <property type="entry name" value="Polyketide_cyclase/dehydratase"/>
</dbReference>
<dbReference type="AlphaFoldDB" id="A0A1G9SP51"/>
<protein>
    <submittedName>
        <fullName evidence="1">Carbon monoxide dehydrogenase subunit G</fullName>
    </submittedName>
</protein>
<dbReference type="Gene3D" id="3.30.530.20">
    <property type="match status" value="1"/>
</dbReference>
<dbReference type="OrthoDB" id="3692349at2"/>
<dbReference type="Pfam" id="PF10604">
    <property type="entry name" value="Polyketide_cyc2"/>
    <property type="match status" value="1"/>
</dbReference>
<dbReference type="InterPro" id="IPR023393">
    <property type="entry name" value="START-like_dom_sf"/>
</dbReference>
<reference evidence="1 2" key="1">
    <citation type="submission" date="2016-10" db="EMBL/GenBank/DDBJ databases">
        <authorList>
            <person name="de Groot N.N."/>
        </authorList>
    </citation>
    <scope>NUCLEOTIDE SEQUENCE [LARGE SCALE GENOMIC DNA]</scope>
    <source>
        <strain evidence="1 2">DSM 44149</strain>
    </source>
</reference>
<dbReference type="SUPFAM" id="SSF55961">
    <property type="entry name" value="Bet v1-like"/>
    <property type="match status" value="1"/>
</dbReference>
<proteinExistence type="predicted"/>
<accession>A0A1G9SP51</accession>
<dbReference type="Proteomes" id="UP000183376">
    <property type="component" value="Chromosome I"/>
</dbReference>
<dbReference type="STRING" id="211114.SAMN04489726_1291"/>
<sequence length="143" mass="15728">MAPVTGSISIDADPDAVLGILLDVAQYPSWQNGYDKVDIQETDERGRPVLVKWHVSAMGQKASHLLRYSYPAEHAYEFHLDSSEVTTKYDFTCAVTATGSGSEVTASQEIALKWPMPKRLLEKMSRKGIDGLLTALKSRAEGN</sequence>
<organism evidence="1 2">
    <name type="scientific">Allokutzneria albata</name>
    <name type="common">Kibdelosporangium albatum</name>
    <dbReference type="NCBI Taxonomy" id="211114"/>
    <lineage>
        <taxon>Bacteria</taxon>
        <taxon>Bacillati</taxon>
        <taxon>Actinomycetota</taxon>
        <taxon>Actinomycetes</taxon>
        <taxon>Pseudonocardiales</taxon>
        <taxon>Pseudonocardiaceae</taxon>
        <taxon>Allokutzneria</taxon>
    </lineage>
</organism>
<dbReference type="PANTHER" id="PTHR39683">
    <property type="entry name" value="CONSERVED PROTEIN TB16.3"/>
    <property type="match status" value="1"/>
</dbReference>
<dbReference type="EMBL" id="LT629701">
    <property type="protein sequence ID" value="SDM37137.1"/>
    <property type="molecule type" value="Genomic_DNA"/>
</dbReference>
<dbReference type="RefSeq" id="WP_030433675.1">
    <property type="nucleotide sequence ID" value="NZ_JOEF01000050.1"/>
</dbReference>
<keyword evidence="2" id="KW-1185">Reference proteome</keyword>
<name>A0A1G9SP51_ALLAB</name>
<dbReference type="eggNOG" id="COG2867">
    <property type="taxonomic scope" value="Bacteria"/>
</dbReference>
<evidence type="ECO:0000313" key="1">
    <source>
        <dbReference type="EMBL" id="SDM37137.1"/>
    </source>
</evidence>
<evidence type="ECO:0000313" key="2">
    <source>
        <dbReference type="Proteomes" id="UP000183376"/>
    </source>
</evidence>